<gene>
    <name evidence="3" type="ordered locus">FTN_0043</name>
</gene>
<feature type="domain" description="TssC1 N-terminal" evidence="1">
    <location>
        <begin position="84"/>
        <end position="388"/>
    </location>
</feature>
<dbReference type="PANTHER" id="PTHR35565:SF1">
    <property type="entry name" value="TYPE VI SECRETION SYSTEM CONTRACTILE SHEATH LARGE SUBUNIT"/>
    <property type="match status" value="1"/>
</dbReference>
<dbReference type="InterPro" id="IPR044031">
    <property type="entry name" value="TssC1_N"/>
</dbReference>
<organism evidence="3 4">
    <name type="scientific">Francisella tularensis subsp. novicida (strain ATCC 15482 / CCUG 33449 / U112)</name>
    <dbReference type="NCBI Taxonomy" id="401614"/>
    <lineage>
        <taxon>Bacteria</taxon>
        <taxon>Pseudomonadati</taxon>
        <taxon>Pseudomonadota</taxon>
        <taxon>Gammaproteobacteria</taxon>
        <taxon>Thiotrichales</taxon>
        <taxon>Francisellaceae</taxon>
        <taxon>Francisella</taxon>
    </lineage>
</organism>
<dbReference type="AlphaFoldDB" id="A0Q3Y9"/>
<proteinExistence type="predicted"/>
<protein>
    <recommendedName>
        <fullName evidence="5">Type VI secretion system contractile sheath large subunit</fullName>
    </recommendedName>
</protein>
<accession>A0Q3Y9</accession>
<evidence type="ECO:0000313" key="4">
    <source>
        <dbReference type="Proteomes" id="UP000000762"/>
    </source>
</evidence>
<evidence type="ECO:0000313" key="3">
    <source>
        <dbReference type="EMBL" id="ABK88954.1"/>
    </source>
</evidence>
<dbReference type="Pfam" id="PF18945">
    <property type="entry name" value="VipB_2"/>
    <property type="match status" value="1"/>
</dbReference>
<dbReference type="Proteomes" id="UP000000762">
    <property type="component" value="Chromosome"/>
</dbReference>
<sequence length="510" mass="57558">MMSEVTMETEMKDEISLSKLFSSLNLKTTASALQKVDYEYVTNANNQTDITSDDVLRLAAALSAIFANAKNEDMNLYNKHLTRNVINRIDTIIEEQVNDIIHNAKFKALEKQWLSVNEIYKDKPNDAPIKISVLDVSKEELLDDFETNAVDISSSDMFKKVYVSEYDQYGGEPYGTMIGLYDFQNTEDDINWLSIMGKIATASHAPFIAAVSPKFFGCDTAEDLADIKNLSALMEHPKYGKWNKFRKSEQAAYIGLTVPQFLLRAPYDPDNNPTTGKYIKNFKEKILNPLSNEEYTWGNASVLFAKNLMRAFSITGWCQSIRGPRAGGTVEGLPAHTFNIRGYEELKVPTEFVIPDYRELEFANAGFMPFVYKKGTSEGCFFSVNSLKMVEEYKDPKDSENSQLIANISYTYSITRIAHYIKMIMRDRIGSSATKEAITDTLSSWINSYVTTVPSPTDLTKSYFPFKAAQIAVEPIEGKIGWYRSSIAVLPHVQFEGMDVELSVEARLNS</sequence>
<dbReference type="InterPro" id="IPR010269">
    <property type="entry name" value="T6SS_TssC-like"/>
</dbReference>
<feature type="domain" description="TssC1 C-terminal" evidence="2">
    <location>
        <begin position="398"/>
        <end position="508"/>
    </location>
</feature>
<evidence type="ECO:0000259" key="1">
    <source>
        <dbReference type="Pfam" id="PF05943"/>
    </source>
</evidence>
<evidence type="ECO:0000259" key="2">
    <source>
        <dbReference type="Pfam" id="PF18945"/>
    </source>
</evidence>
<reference evidence="4" key="1">
    <citation type="journal article" date="2007" name="Genome Biol.">
        <title>Comparison of Francisella tularensis genomes reveals evolutionary events associated with the emergence of human pathogenic strains.</title>
        <authorList>
            <person name="Rohmer L."/>
            <person name="Fong C."/>
            <person name="Abmayr S."/>
            <person name="Wasnick M."/>
            <person name="Larson Freeman T.J."/>
            <person name="Radey M."/>
            <person name="Guina T."/>
            <person name="Svensson K."/>
            <person name="Hayden H.S."/>
            <person name="Jacobs M."/>
            <person name="Gallagher L.A."/>
            <person name="Manoil C."/>
            <person name="Ernst R.K."/>
            <person name="Drees B."/>
            <person name="Buckley D."/>
            <person name="Haugen E."/>
            <person name="Bovee D."/>
            <person name="Zhou Y."/>
            <person name="Chang J."/>
            <person name="Levy R."/>
            <person name="Lim R."/>
            <person name="Gillett W."/>
            <person name="Guenthener D."/>
            <person name="Kang A."/>
            <person name="Shaffer S.A."/>
            <person name="Taylor G."/>
            <person name="Chen J."/>
            <person name="Gallis B."/>
            <person name="D'Argenio D.A."/>
            <person name="Forsman M."/>
            <person name="Olson M.V."/>
            <person name="Goodlett D.R."/>
            <person name="Kaul R."/>
            <person name="Miller S.I."/>
            <person name="Brittnacher M.J."/>
        </authorList>
    </citation>
    <scope>NUCLEOTIDE SEQUENCE [LARGE SCALE GENOMIC DNA]</scope>
    <source>
        <strain evidence="4">U112</strain>
    </source>
</reference>
<name>A0Q3Y9_FRATN</name>
<dbReference type="InterPro" id="IPR044032">
    <property type="entry name" value="TssC1_C"/>
</dbReference>
<dbReference type="PANTHER" id="PTHR35565">
    <property type="entry name" value="CYTOPLASMIC PROTEIN-RELATED"/>
    <property type="match status" value="1"/>
</dbReference>
<dbReference type="Pfam" id="PF05943">
    <property type="entry name" value="VipB"/>
    <property type="match status" value="1"/>
</dbReference>
<dbReference type="EMBL" id="CP000439">
    <property type="protein sequence ID" value="ABK88954.1"/>
    <property type="molecule type" value="Genomic_DNA"/>
</dbReference>
<dbReference type="KEGG" id="ftn:FTN_0043"/>
<evidence type="ECO:0008006" key="5">
    <source>
        <dbReference type="Google" id="ProtNLM"/>
    </source>
</evidence>
<keyword evidence="4" id="KW-1185">Reference proteome</keyword>
<dbReference type="NCBIfam" id="TIGR03355">
    <property type="entry name" value="VI_chp_2"/>
    <property type="match status" value="1"/>
</dbReference>